<feature type="domain" description="SsuA/THI5-like" evidence="4">
    <location>
        <begin position="143"/>
        <end position="210"/>
    </location>
</feature>
<comment type="similarity">
    <text evidence="2">Belongs to the bacterial solute-binding protein SsuA/TauA family.</text>
</comment>
<dbReference type="GO" id="GO:0042918">
    <property type="term" value="P:alkanesulfonate transmembrane transport"/>
    <property type="evidence" value="ECO:0007669"/>
    <property type="project" value="TreeGrafter"/>
</dbReference>
<comment type="subcellular location">
    <subcellularLocation>
        <location evidence="1">Periplasm</location>
    </subcellularLocation>
</comment>
<proteinExistence type="inferred from homology"/>
<keyword evidence="6" id="KW-1185">Reference proteome</keyword>
<dbReference type="SUPFAM" id="SSF53850">
    <property type="entry name" value="Periplasmic binding protein-like II"/>
    <property type="match status" value="1"/>
</dbReference>
<evidence type="ECO:0000256" key="3">
    <source>
        <dbReference type="ARBA" id="ARBA00022729"/>
    </source>
</evidence>
<dbReference type="Proteomes" id="UP000006023">
    <property type="component" value="Unassembled WGS sequence"/>
</dbReference>
<dbReference type="PANTHER" id="PTHR30024">
    <property type="entry name" value="ALIPHATIC SULFONATES-BINDING PROTEIN-RELATED"/>
    <property type="match status" value="1"/>
</dbReference>
<dbReference type="EMBL" id="BAED01000048">
    <property type="protein sequence ID" value="GAB06117.1"/>
    <property type="molecule type" value="Genomic_DNA"/>
</dbReference>
<evidence type="ECO:0000313" key="5">
    <source>
        <dbReference type="EMBL" id="GAB06117.1"/>
    </source>
</evidence>
<evidence type="ECO:0000256" key="2">
    <source>
        <dbReference type="ARBA" id="ARBA00010742"/>
    </source>
</evidence>
<protein>
    <submittedName>
        <fullName evidence="5">Putative ABC transporter substrate binding protein</fullName>
    </submittedName>
</protein>
<dbReference type="GO" id="GO:0042597">
    <property type="term" value="C:periplasmic space"/>
    <property type="evidence" value="ECO:0007669"/>
    <property type="project" value="UniProtKB-SubCell"/>
</dbReference>
<dbReference type="InterPro" id="IPR015168">
    <property type="entry name" value="SsuA/THI5"/>
</dbReference>
<evidence type="ECO:0000259" key="4">
    <source>
        <dbReference type="Pfam" id="PF09084"/>
    </source>
</evidence>
<name>G7GR92_9ACTN</name>
<keyword evidence="3" id="KW-0732">Signal</keyword>
<dbReference type="Gene3D" id="3.40.190.10">
    <property type="entry name" value="Periplasmic binding protein-like II"/>
    <property type="match status" value="2"/>
</dbReference>
<dbReference type="PANTHER" id="PTHR30024:SF47">
    <property type="entry name" value="TAURINE-BINDING PERIPLASMIC PROTEIN"/>
    <property type="match status" value="1"/>
</dbReference>
<evidence type="ECO:0000256" key="1">
    <source>
        <dbReference type="ARBA" id="ARBA00004418"/>
    </source>
</evidence>
<evidence type="ECO:0000313" key="6">
    <source>
        <dbReference type="Proteomes" id="UP000006023"/>
    </source>
</evidence>
<sequence>MTHNRRNTLGAVLVLLVIALTTSGCIVESGRSEQSRAIGEKVSCPVKPDPGIRTTARIGYQEVTNGDLIVKDTSLLQACMPNAKITWSKFSSGGDVLQGFKARSLDIALLGSAPAARALSAPLDIDMKVVWIQDVIGKAESLVVHDPAIRTMDQLRGKKIAVPFASTSHFSLLTALNRAGITDQVTLMNTQPDAMLAAWGNGIDAAWVWDPVLSKLKANGHVIDDSGVTAEQGAPTFDLEGARSDFVAQNGPFLKYWTVAQNWAVNLLNTDKQKAAIHIASQLSISPDQVTPQLAGYKYLTARDQLDGKYFGSQGAESGLSTALTSTATFLHTTPDGGVSTVSAPQVYRDGLFTDALKEVAQ</sequence>
<gene>
    <name evidence="5" type="ORF">GOAMR_48_00270</name>
</gene>
<dbReference type="Pfam" id="PF09084">
    <property type="entry name" value="NMT1"/>
    <property type="match status" value="1"/>
</dbReference>
<dbReference type="PROSITE" id="PS51257">
    <property type="entry name" value="PROKAR_LIPOPROTEIN"/>
    <property type="match status" value="1"/>
</dbReference>
<organism evidence="5 6">
    <name type="scientific">Gordonia amarae NBRC 15530</name>
    <dbReference type="NCBI Taxonomy" id="1075090"/>
    <lineage>
        <taxon>Bacteria</taxon>
        <taxon>Bacillati</taxon>
        <taxon>Actinomycetota</taxon>
        <taxon>Actinomycetes</taxon>
        <taxon>Mycobacteriales</taxon>
        <taxon>Gordoniaceae</taxon>
        <taxon>Gordonia</taxon>
    </lineage>
</organism>
<reference evidence="5 6" key="1">
    <citation type="submission" date="2011-11" db="EMBL/GenBank/DDBJ databases">
        <title>Whole genome shotgun sequence of Gordonia amarae NBRC 15530.</title>
        <authorList>
            <person name="Takarada H."/>
            <person name="Hosoyama A."/>
            <person name="Tsuchikane K."/>
            <person name="Katsumata H."/>
            <person name="Yamazaki S."/>
            <person name="Fujita N."/>
        </authorList>
    </citation>
    <scope>NUCLEOTIDE SEQUENCE [LARGE SCALE GENOMIC DNA]</scope>
    <source>
        <strain evidence="5 6">NBRC 15530</strain>
    </source>
</reference>
<accession>G7GR92</accession>
<dbReference type="STRING" id="1075090.GOAMR_48_00270"/>
<dbReference type="AlphaFoldDB" id="G7GR92"/>
<dbReference type="eggNOG" id="COG4521">
    <property type="taxonomic scope" value="Bacteria"/>
</dbReference>
<comment type="caution">
    <text evidence="5">The sequence shown here is derived from an EMBL/GenBank/DDBJ whole genome shotgun (WGS) entry which is preliminary data.</text>
</comment>